<dbReference type="SUPFAM" id="SSF55277">
    <property type="entry name" value="GYF domain"/>
    <property type="match status" value="1"/>
</dbReference>
<dbReference type="Gene3D" id="1.25.10.10">
    <property type="entry name" value="Leucine-rich Repeat Variant"/>
    <property type="match status" value="2"/>
</dbReference>
<evidence type="ECO:0000313" key="3">
    <source>
        <dbReference type="Proteomes" id="UP000261480"/>
    </source>
</evidence>
<dbReference type="GO" id="GO:0006898">
    <property type="term" value="P:receptor-mediated endocytosis"/>
    <property type="evidence" value="ECO:0007669"/>
    <property type="project" value="TreeGrafter"/>
</dbReference>
<organism evidence="2 3">
    <name type="scientific">Poecilia mexicana</name>
    <dbReference type="NCBI Taxonomy" id="48701"/>
    <lineage>
        <taxon>Eukaryota</taxon>
        <taxon>Metazoa</taxon>
        <taxon>Chordata</taxon>
        <taxon>Craniata</taxon>
        <taxon>Vertebrata</taxon>
        <taxon>Euteleostomi</taxon>
        <taxon>Actinopterygii</taxon>
        <taxon>Neopterygii</taxon>
        <taxon>Teleostei</taxon>
        <taxon>Neoteleostei</taxon>
        <taxon>Acanthomorphata</taxon>
        <taxon>Ovalentaria</taxon>
        <taxon>Atherinomorphae</taxon>
        <taxon>Cyprinodontiformes</taxon>
        <taxon>Poeciliidae</taxon>
        <taxon>Poeciliinae</taxon>
        <taxon>Poecilia</taxon>
    </lineage>
</organism>
<dbReference type="Pfam" id="PF00226">
    <property type="entry name" value="DnaJ"/>
    <property type="match status" value="1"/>
</dbReference>
<dbReference type="SMART" id="SM00271">
    <property type="entry name" value="DnaJ"/>
    <property type="match status" value="1"/>
</dbReference>
<keyword evidence="3" id="KW-1185">Reference proteome</keyword>
<dbReference type="InterPro" id="IPR036869">
    <property type="entry name" value="J_dom_sf"/>
</dbReference>
<dbReference type="GO" id="GO:0007032">
    <property type="term" value="P:endosome organization"/>
    <property type="evidence" value="ECO:0007669"/>
    <property type="project" value="InterPro"/>
</dbReference>
<dbReference type="PROSITE" id="PS50076">
    <property type="entry name" value="DNAJ_2"/>
    <property type="match status" value="1"/>
</dbReference>
<dbReference type="Gene3D" id="1.10.287.110">
    <property type="entry name" value="DnaJ domain"/>
    <property type="match status" value="1"/>
</dbReference>
<sequence length="2170" mass="246165">MNILKDNKDLACFYTTKHSWRGKYKRVFSVGTHGITTYNPTTLEVTNQWPYGDICGIGPVGKGQGTEFSLTFRKGSGKKSETLKFSTEHRTELLTEALRFRTEFSEGKITGRRYNCYKHHWSDMRKPVNLEVTPGGIDQIDPHTNRVVCSYDYRNIEGFVEVSDYQGGFCILYGGFSRLHLFASEHRDEIIRSAIEHAGNYIGIMLRLRKEALTFEGFVTDRLGKYSSDESITSLAEFVVQKITTRHSEPVKRILALTETCLVERDPASYNIVTLKPFGEVFALICDADNPQVFTVEFIRGQIRKYSSTERDSLLASLLDGVRASGNRDVCVKMAPTQRGQRWGLLSMPVDEEVESLHLRFLAAPPPGDFADAVFRFNANISYSGVLHAVTQDGLFSENKEKLINNAILALLAQEVELPALNSELESHFQAIRRLVASKAGFQAFTQLPKFREKLGVKTVKALKRNNNGVTHAAIDMLCALMCPMHDDYDLRQEQLNKASLLSSKKFLENLLEKFITNVDHGTGALVISSLLDFLTFALCAPYSETTDGQQFDMLLEMVASDGRTLFKLFQARRSLIIFISEGALPRHLHTSLFTVSADQRMLTNRQLSRHLVGLWTAENPVAMNLLKRILPTGLLAYLDSPDPVPEKDVDRMHIRDNLKIASDQLNRNKVPEWQRIAGKAAKEVEKFAKEKADLVLMHWRDKMGIAQKENPNQKPVILRKRRQRIKIEANWELFYYRFQLDHARSNLIWNLKTREELRDALEGEMRAFSVDRELGNATVISWNHQEFEVKYECLSDEIKIGDYYLRLLLEEDENEESSAIKRSYEFFNELYHRFLLTPKVMMKCLCLQALAIVYGKCFEEIGPFADTKYIVGMLDRCTDKLERDRLILFLNKLILHKKNVKDVMDSNGVRIMVDLLTLAHLHTSRATVPLQSNVLEASPDMKREGEKEWYFGNADKERRGPFSFEEMQEFWNTGVLTAKTRCWAQGMDGWRPLQAIPQLKWCLLATGQPVMNESDLATMILNMLITMCSYYPSRDQDNAIIRPLPKIKRMISDNACLPHIVQLLLTFDPILVEKVANLLYLVMQDNPNLQRLYLTGVFFFIMMYTGSNVLPVARFLKYTHLKQAFKSEESKGQDIVQRSVLGPALPEAMVCYLENYEAERFSEIFLGEFDTPEAIWSSEMRRMMIEKIAAHIADFSPRLQSNTRALYQYCPIPVISFPQLDNELFCNIYYLRHLCDTTRFPNWPIRDAVKLLKDTLEAWKREVEKKPPSMSVDDAYDVLNLPKGQGQHEESKIRKAYFRLAQKYHPDKNPEGRDMFEKVNKAYEFLCTKSARIVDGPDPENIILILKTQSILFNRHQQELEPYKYAGYPMLIKTIKMETDDGQLFSKTSPLLPAAAELAFHTVNCSALNAEELRRENGIEILLEALSRCVAVLTASSKPDDMAVQVCGHICRCYSVAAQFEECREKIIELPNIIRDLCHILFYGKGLPKTAALAVQCVSSFAIDFFLQTHLYHAGVLWHLLVYLFNYDYTLEESGVQANQDTNQQEVANSLAKLSLVALSRLGGYTQTPKTNGVDGTPPENPTIRKSLAAMLTPYISRKLGTGSPAEVLKLLNSNSENPYLIWNNGTRAELLEFLEGQQEGNIKRGENDKSFGADFMFGDHNKELIVGEIFVRVYNEQPTFPLEHLLPVCWTTWALRVTKWSPSSTCWFFSSCIGHFKLLFSLLRVHGAGRVQQLVLEVVNTVTSNQECVSNIAESLVLSNLLLLLHSLPSSRQMVLETLHALTSNTKIIKEAMAKGALIYLLDLFCNCTHPQVRTQTAELFSKMTSDKLVGPKVRLTLMRFLPGVFMDAMRDNAEAAVQIFEGTHENPELIWNDTSREKVSTTVREMMLEHFKQQKDNPDVNWKLPDDFTVAYGAGQGEVEVGGVFLRIFIAQPGWVLRKPRDFLVSLLETLSELLEKNSPNGESLETVTTAAVCLFSTQSHLADQVPPLGHLPRILAALNHKNNAVPKSSIRLIHVLSDNELCVRSMASLETIGPLMAGMKSRADMAGLACEALNRMFQKEQTELVAQALRVELVPYLLKLLEGIGLETLENPSATKAQIVKALKSMTRSLQYGEQVNEILARSSVWSAFKDQKHDLFISESQTAGYLTGVSTPSLLAASSPLRGGL</sequence>
<dbReference type="InterPro" id="IPR001623">
    <property type="entry name" value="DnaJ_domain"/>
</dbReference>
<dbReference type="GO" id="GO:0010008">
    <property type="term" value="C:endosome membrane"/>
    <property type="evidence" value="ECO:0007669"/>
    <property type="project" value="TreeGrafter"/>
</dbReference>
<dbReference type="InterPro" id="IPR035445">
    <property type="entry name" value="GYF-like_dom_sf"/>
</dbReference>
<dbReference type="Pfam" id="PF14237">
    <property type="entry name" value="GYF_2"/>
    <property type="match status" value="1"/>
</dbReference>
<accession>A0A3B3Y3J9</accession>
<reference evidence="2" key="1">
    <citation type="submission" date="2025-08" db="UniProtKB">
        <authorList>
            <consortium name="Ensembl"/>
        </authorList>
    </citation>
    <scope>IDENTIFICATION</scope>
</reference>
<dbReference type="PANTHER" id="PTHR36983:SF2">
    <property type="entry name" value="DNAJ HOMOLOG SUBFAMILY C MEMBER 13"/>
    <property type="match status" value="1"/>
</dbReference>
<dbReference type="InterPro" id="IPR016024">
    <property type="entry name" value="ARM-type_fold"/>
</dbReference>
<dbReference type="InterPro" id="IPR044978">
    <property type="entry name" value="GRV2/DNAJC13"/>
</dbReference>
<dbReference type="Pfam" id="PF19432">
    <property type="entry name" value="RME-8_N"/>
    <property type="match status" value="2"/>
</dbReference>
<dbReference type="PANTHER" id="PTHR36983">
    <property type="entry name" value="DNAJ HOMOLOG SUBFAMILY C MEMBER 13"/>
    <property type="match status" value="1"/>
</dbReference>
<dbReference type="FunFam" id="1.25.10.10:FF:000072">
    <property type="entry name" value="dnaJ homolog subfamily C member 13 isoform X2"/>
    <property type="match status" value="1"/>
</dbReference>
<protein>
    <recommendedName>
        <fullName evidence="1">J domain-containing protein</fullName>
    </recommendedName>
</protein>
<name>A0A3B3Y3J9_9TELE</name>
<proteinExistence type="predicted"/>
<dbReference type="InterPro" id="IPR011989">
    <property type="entry name" value="ARM-like"/>
</dbReference>
<reference evidence="2" key="2">
    <citation type="submission" date="2025-09" db="UniProtKB">
        <authorList>
            <consortium name="Ensembl"/>
        </authorList>
    </citation>
    <scope>IDENTIFICATION</scope>
</reference>
<dbReference type="InterPro" id="IPR045802">
    <property type="entry name" value="GRV2/DNAJC13_N"/>
</dbReference>
<evidence type="ECO:0000259" key="1">
    <source>
        <dbReference type="PROSITE" id="PS50076"/>
    </source>
</evidence>
<evidence type="ECO:0000313" key="2">
    <source>
        <dbReference type="Ensembl" id="ENSPMEP00000021927.1"/>
    </source>
</evidence>
<dbReference type="Ensembl" id="ENSPMET00000014027.1">
    <property type="protein sequence ID" value="ENSPMEP00000021927.1"/>
    <property type="gene ID" value="ENSPMEG00000006105.1"/>
</dbReference>
<dbReference type="FunFam" id="1.10.287.110:FF:000007">
    <property type="entry name" value="DnaJ (Hsp40) homolog, subfamily C, member 13"/>
    <property type="match status" value="1"/>
</dbReference>
<dbReference type="Proteomes" id="UP000261480">
    <property type="component" value="Unplaced"/>
</dbReference>
<dbReference type="GO" id="GO:2000641">
    <property type="term" value="P:regulation of early endosome to late endosome transport"/>
    <property type="evidence" value="ECO:0007669"/>
    <property type="project" value="InterPro"/>
</dbReference>
<dbReference type="CDD" id="cd06257">
    <property type="entry name" value="DnaJ"/>
    <property type="match status" value="1"/>
</dbReference>
<dbReference type="InterPro" id="IPR025640">
    <property type="entry name" value="GYF_2"/>
</dbReference>
<dbReference type="SUPFAM" id="SSF48371">
    <property type="entry name" value="ARM repeat"/>
    <property type="match status" value="2"/>
</dbReference>
<feature type="domain" description="J" evidence="1">
    <location>
        <begin position="1275"/>
        <end position="1332"/>
    </location>
</feature>